<dbReference type="RefSeq" id="WP_021867203.1">
    <property type="nucleotide sequence ID" value="NZ_JACOPD010000003.1"/>
</dbReference>
<dbReference type="InterPro" id="IPR001173">
    <property type="entry name" value="Glyco_trans_2-like"/>
</dbReference>
<dbReference type="Gene3D" id="3.90.550.10">
    <property type="entry name" value="Spore Coat Polysaccharide Biosynthesis Protein SpsA, Chain A"/>
    <property type="match status" value="1"/>
</dbReference>
<dbReference type="CDD" id="cd02511">
    <property type="entry name" value="Beta4Glucosyltransferase"/>
    <property type="match status" value="1"/>
</dbReference>
<reference evidence="2 3" key="1">
    <citation type="submission" date="2020-08" db="EMBL/GenBank/DDBJ databases">
        <title>Genome public.</title>
        <authorList>
            <person name="Liu C."/>
            <person name="Sun Q."/>
        </authorList>
    </citation>
    <scope>NUCLEOTIDE SEQUENCE [LARGE SCALE GENOMIC DNA]</scope>
    <source>
        <strain evidence="2 3">NSJ-43</strain>
    </source>
</reference>
<evidence type="ECO:0000259" key="1">
    <source>
        <dbReference type="Pfam" id="PF00535"/>
    </source>
</evidence>
<evidence type="ECO:0000313" key="2">
    <source>
        <dbReference type="EMBL" id="MBC5680433.1"/>
    </source>
</evidence>
<comment type="caution">
    <text evidence="2">The sequence shown here is derived from an EMBL/GenBank/DDBJ whole genome shotgun (WGS) entry which is preliminary data.</text>
</comment>
<organism evidence="2 3">
    <name type="scientific">Lachnospira hominis</name>
    <name type="common">ex Liu et al. 2021</name>
    <dbReference type="NCBI Taxonomy" id="2763051"/>
    <lineage>
        <taxon>Bacteria</taxon>
        <taxon>Bacillati</taxon>
        <taxon>Bacillota</taxon>
        <taxon>Clostridia</taxon>
        <taxon>Lachnospirales</taxon>
        <taxon>Lachnospiraceae</taxon>
        <taxon>Lachnospira</taxon>
    </lineage>
</organism>
<proteinExistence type="predicted"/>
<keyword evidence="3" id="KW-1185">Reference proteome</keyword>
<feature type="domain" description="Glycosyltransferase 2-like" evidence="1">
    <location>
        <begin position="5"/>
        <end position="142"/>
    </location>
</feature>
<name>A0ABR7G069_9FIRM</name>
<accession>A0ABR7G069</accession>
<protein>
    <submittedName>
        <fullName evidence="2">Glycosyltransferase family 2 protein</fullName>
    </submittedName>
</protein>
<dbReference type="Proteomes" id="UP000628463">
    <property type="component" value="Unassembled WGS sequence"/>
</dbReference>
<gene>
    <name evidence="2" type="ORF">H8S01_05600</name>
</gene>
<dbReference type="EMBL" id="JACOPD010000003">
    <property type="protein sequence ID" value="MBC5680433.1"/>
    <property type="molecule type" value="Genomic_DNA"/>
</dbReference>
<sequence>MISISMCMIAKNEESVLKRCLDSYSGLFDEIIIVDTGSTDNTKNIAAGYTDKIYDFEWTGDFSEARNFAFSKASCDYIFSADADEVLDDYNRNLFMRLKSVLLPEIDIVQMKYVNCSHNTVYNSKKELRPKLYKRLRTFTWISPIHETVRLQPVIFDSDIEILHMPQSSHSKRDFSIFKKSIDNGTHLENYVLRMFCKELLISGSDDDFEEFYDIFTRRLIYEYTDNDCLEAISCVLARMYRLKNLSDDFFKIALKNVAVSPCSEICLEIGDYFFNKNDISEAVLWYINASSETESVLDIRTSGDIPLRRLAQCYTTLASEAVAHGDDVLADTYNNNASEYEKQADNWKMPEEL</sequence>
<dbReference type="Pfam" id="PF00535">
    <property type="entry name" value="Glycos_transf_2"/>
    <property type="match status" value="1"/>
</dbReference>
<dbReference type="InterPro" id="IPR029044">
    <property type="entry name" value="Nucleotide-diphossugar_trans"/>
</dbReference>
<dbReference type="PANTHER" id="PTHR43630">
    <property type="entry name" value="POLY-BETA-1,6-N-ACETYL-D-GLUCOSAMINE SYNTHASE"/>
    <property type="match status" value="1"/>
</dbReference>
<evidence type="ECO:0000313" key="3">
    <source>
        <dbReference type="Proteomes" id="UP000628463"/>
    </source>
</evidence>
<dbReference type="SUPFAM" id="SSF53448">
    <property type="entry name" value="Nucleotide-diphospho-sugar transferases"/>
    <property type="match status" value="1"/>
</dbReference>
<dbReference type="PANTHER" id="PTHR43630:SF2">
    <property type="entry name" value="GLYCOSYLTRANSFERASE"/>
    <property type="match status" value="1"/>
</dbReference>